<accession>A0A516PVH2</accession>
<feature type="chain" id="PRO_5039297240" evidence="1">
    <location>
        <begin position="27"/>
        <end position="182"/>
    </location>
</feature>
<dbReference type="OrthoDB" id="4076061at2"/>
<dbReference type="Pfam" id="PF08341">
    <property type="entry name" value="TED"/>
    <property type="match status" value="1"/>
</dbReference>
<dbReference type="EMBL" id="CP041692">
    <property type="protein sequence ID" value="QDP95163.1"/>
    <property type="molecule type" value="Genomic_DNA"/>
</dbReference>
<dbReference type="RefSeq" id="WP_143985145.1">
    <property type="nucleotide sequence ID" value="NZ_CP041692.1"/>
</dbReference>
<dbReference type="Gene3D" id="1.10.150.480">
    <property type="match status" value="1"/>
</dbReference>
<name>A0A516PVH2_9ACTN</name>
<organism evidence="3 4">
    <name type="scientific">Microlunatus elymi</name>
    <dbReference type="NCBI Taxonomy" id="2596828"/>
    <lineage>
        <taxon>Bacteria</taxon>
        <taxon>Bacillati</taxon>
        <taxon>Actinomycetota</taxon>
        <taxon>Actinomycetes</taxon>
        <taxon>Propionibacteriales</taxon>
        <taxon>Propionibacteriaceae</taxon>
        <taxon>Microlunatus</taxon>
    </lineage>
</organism>
<dbReference type="Proteomes" id="UP000319263">
    <property type="component" value="Chromosome"/>
</dbReference>
<protein>
    <submittedName>
        <fullName evidence="3">TQXA domain-containing protein</fullName>
    </submittedName>
</protein>
<feature type="domain" description="Thioester" evidence="2">
    <location>
        <begin position="106"/>
        <end position="174"/>
    </location>
</feature>
<evidence type="ECO:0000256" key="1">
    <source>
        <dbReference type="SAM" id="SignalP"/>
    </source>
</evidence>
<proteinExistence type="predicted"/>
<sequence>MRSFFRAAGALIVAITLCLLATGTAAAIPGNGPAPSIRGDNTQITFTSLGPGQAVRGYIADLDNPFDSSVEPYPSSDPTAGFSPLNESFAGILRGTPAGGGAETSLYCIDIRTTTQIGIGYELGTWDESNVPNVGLVARILNEYYPQTDAPAGLTTNQRAAAVQAAIWYFTDKYVLAVIGHR</sequence>
<keyword evidence="4" id="KW-1185">Reference proteome</keyword>
<dbReference type="NCBIfam" id="TIGR03934">
    <property type="entry name" value="TQXA_dom"/>
    <property type="match status" value="1"/>
</dbReference>
<evidence type="ECO:0000313" key="4">
    <source>
        <dbReference type="Proteomes" id="UP000319263"/>
    </source>
</evidence>
<evidence type="ECO:0000259" key="2">
    <source>
        <dbReference type="Pfam" id="PF08341"/>
    </source>
</evidence>
<reference evidence="3 4" key="1">
    <citation type="submission" date="2019-07" db="EMBL/GenBank/DDBJ databases">
        <title>Microlunatus dokdonensis sp. nov. isolated from the rhizospheric soil of the wild plant Elymus tsukushiensis.</title>
        <authorList>
            <person name="Ghim S.-Y."/>
            <person name="Hwang Y.-J."/>
            <person name="Son J.-S."/>
            <person name="Shin J.-H."/>
        </authorList>
    </citation>
    <scope>NUCLEOTIDE SEQUENCE [LARGE SCALE GENOMIC DNA]</scope>
    <source>
        <strain evidence="3 4">KUDC0627</strain>
    </source>
</reference>
<keyword evidence="1" id="KW-0732">Signal</keyword>
<dbReference type="AlphaFoldDB" id="A0A516PVH2"/>
<feature type="signal peptide" evidence="1">
    <location>
        <begin position="1"/>
        <end position="26"/>
    </location>
</feature>
<dbReference type="InterPro" id="IPR013552">
    <property type="entry name" value="Thioester_dom"/>
</dbReference>
<gene>
    <name evidence="3" type="ORF">FOE78_03855</name>
</gene>
<dbReference type="InterPro" id="IPR023849">
    <property type="entry name" value="TQXA_dom"/>
</dbReference>
<evidence type="ECO:0000313" key="3">
    <source>
        <dbReference type="EMBL" id="QDP95163.1"/>
    </source>
</evidence>
<dbReference type="KEGG" id="mik:FOE78_03855"/>